<keyword evidence="1" id="KW-0677">Repeat</keyword>
<dbReference type="InterPro" id="IPR055414">
    <property type="entry name" value="LRR_R13L4/SHOC2-like"/>
</dbReference>
<dbReference type="Proteomes" id="UP000636709">
    <property type="component" value="Unassembled WGS sequence"/>
</dbReference>
<dbReference type="AlphaFoldDB" id="A0A835F7R1"/>
<evidence type="ECO:0000256" key="1">
    <source>
        <dbReference type="ARBA" id="ARBA00022737"/>
    </source>
</evidence>
<protein>
    <recommendedName>
        <fullName evidence="2">Disease resistance R13L4/SHOC-2-like LRR domain-containing protein</fullName>
    </recommendedName>
</protein>
<dbReference type="OrthoDB" id="673537at2759"/>
<feature type="domain" description="Disease resistance R13L4/SHOC-2-like LRR" evidence="2">
    <location>
        <begin position="1"/>
        <end position="234"/>
    </location>
</feature>
<organism evidence="3 4">
    <name type="scientific">Digitaria exilis</name>
    <dbReference type="NCBI Taxonomy" id="1010633"/>
    <lineage>
        <taxon>Eukaryota</taxon>
        <taxon>Viridiplantae</taxon>
        <taxon>Streptophyta</taxon>
        <taxon>Embryophyta</taxon>
        <taxon>Tracheophyta</taxon>
        <taxon>Spermatophyta</taxon>
        <taxon>Magnoliopsida</taxon>
        <taxon>Liliopsida</taxon>
        <taxon>Poales</taxon>
        <taxon>Poaceae</taxon>
        <taxon>PACMAD clade</taxon>
        <taxon>Panicoideae</taxon>
        <taxon>Panicodae</taxon>
        <taxon>Paniceae</taxon>
        <taxon>Anthephorinae</taxon>
        <taxon>Digitaria</taxon>
    </lineage>
</organism>
<accession>A0A835F7R1</accession>
<gene>
    <name evidence="3" type="ORF">HU200_016736</name>
</gene>
<evidence type="ECO:0000313" key="4">
    <source>
        <dbReference type="Proteomes" id="UP000636709"/>
    </source>
</evidence>
<dbReference type="Pfam" id="PF23598">
    <property type="entry name" value="LRR_14"/>
    <property type="match status" value="1"/>
</dbReference>
<dbReference type="EMBL" id="JACEFO010001613">
    <property type="protein sequence ID" value="KAF8730866.1"/>
    <property type="molecule type" value="Genomic_DNA"/>
</dbReference>
<sequence length="246" mass="27947">MERDLVKSLKTPRKLQYLQLEIVFPGIDDTTDASPWTSQVSWEAEGFGLPRQLRHLLLGCIIFSRMPSWINSSCLPNLSHLCMHVVSMDEQDLKVIGKMPELRDLLLPTSSTVTISNIANCGYFQKLRSFSMLCSMVQFRQNEDYSISFHMWNGEDAMPFGHKKDSEHRVSPTIMPGLEFLELFFFVRTLNDSSADCIDIGLECLTALQKVTVRIGCQDASVSEVEEAEAALRHFEDNMILASDHH</sequence>
<name>A0A835F7R1_9POAL</name>
<keyword evidence="4" id="KW-1185">Reference proteome</keyword>
<proteinExistence type="predicted"/>
<dbReference type="SUPFAM" id="SSF52047">
    <property type="entry name" value="RNI-like"/>
    <property type="match status" value="1"/>
</dbReference>
<evidence type="ECO:0000259" key="2">
    <source>
        <dbReference type="Pfam" id="PF23598"/>
    </source>
</evidence>
<reference evidence="3" key="1">
    <citation type="submission" date="2020-07" db="EMBL/GenBank/DDBJ databases">
        <title>Genome sequence and genetic diversity analysis of an under-domesticated orphan crop, white fonio (Digitaria exilis).</title>
        <authorList>
            <person name="Bennetzen J.L."/>
            <person name="Chen S."/>
            <person name="Ma X."/>
            <person name="Wang X."/>
            <person name="Yssel A.E.J."/>
            <person name="Chaluvadi S.R."/>
            <person name="Johnson M."/>
            <person name="Gangashetty P."/>
            <person name="Hamidou F."/>
            <person name="Sanogo M.D."/>
            <person name="Zwaenepoel A."/>
            <person name="Wallace J."/>
            <person name="Van De Peer Y."/>
            <person name="Van Deynze A."/>
        </authorList>
    </citation>
    <scope>NUCLEOTIDE SEQUENCE</scope>
    <source>
        <tissue evidence="3">Leaves</tissue>
    </source>
</reference>
<evidence type="ECO:0000313" key="3">
    <source>
        <dbReference type="EMBL" id="KAF8730866.1"/>
    </source>
</evidence>
<comment type="caution">
    <text evidence="3">The sequence shown here is derived from an EMBL/GenBank/DDBJ whole genome shotgun (WGS) entry which is preliminary data.</text>
</comment>